<feature type="non-terminal residue" evidence="1">
    <location>
        <position position="1"/>
    </location>
</feature>
<protein>
    <submittedName>
        <fullName evidence="1">Uncharacterized protein</fullName>
    </submittedName>
</protein>
<proteinExistence type="predicted"/>
<evidence type="ECO:0000313" key="1">
    <source>
        <dbReference type="EMBL" id="CAA9438880.1"/>
    </source>
</evidence>
<sequence>DAGLDAPGGLRRALRGGRDPKRLSDWERVRGL</sequence>
<reference evidence="1" key="1">
    <citation type="submission" date="2020-02" db="EMBL/GenBank/DDBJ databases">
        <authorList>
            <person name="Meier V. D."/>
        </authorList>
    </citation>
    <scope>NUCLEOTIDE SEQUENCE</scope>
    <source>
        <strain evidence="1">AVDCRST_MAG55</strain>
    </source>
</reference>
<name>A0A6J4QFX8_9ACTN</name>
<accession>A0A6J4QFX8</accession>
<dbReference type="EMBL" id="CADCUZ010000165">
    <property type="protein sequence ID" value="CAA9438880.1"/>
    <property type="molecule type" value="Genomic_DNA"/>
</dbReference>
<dbReference type="AlphaFoldDB" id="A0A6J4QFX8"/>
<gene>
    <name evidence="1" type="ORF">AVDCRST_MAG55-3253</name>
</gene>
<feature type="non-terminal residue" evidence="1">
    <location>
        <position position="32"/>
    </location>
</feature>
<organism evidence="1">
    <name type="scientific">uncultured Rubrobacteraceae bacterium</name>
    <dbReference type="NCBI Taxonomy" id="349277"/>
    <lineage>
        <taxon>Bacteria</taxon>
        <taxon>Bacillati</taxon>
        <taxon>Actinomycetota</taxon>
        <taxon>Rubrobacteria</taxon>
        <taxon>Rubrobacterales</taxon>
        <taxon>Rubrobacteraceae</taxon>
        <taxon>environmental samples</taxon>
    </lineage>
</organism>